<dbReference type="AlphaFoldDB" id="A0A848KMP6"/>
<gene>
    <name evidence="2" type="ORF">FGL95_24630</name>
</gene>
<dbReference type="Proteomes" id="UP000535543">
    <property type="component" value="Unassembled WGS sequence"/>
</dbReference>
<name>A0A848KMP6_9NOCA</name>
<dbReference type="RefSeq" id="WP_169592223.1">
    <property type="nucleotide sequence ID" value="NZ_VCQU01000010.1"/>
</dbReference>
<reference evidence="2 3" key="2">
    <citation type="submission" date="2020-06" db="EMBL/GenBank/DDBJ databases">
        <title>Antribacter stalactiti gen. nov., sp. nov., a new member of the family Nacardiaceae isolated from a cave.</title>
        <authorList>
            <person name="Kim I.S."/>
        </authorList>
    </citation>
    <scope>NUCLEOTIDE SEQUENCE [LARGE SCALE GENOMIC DNA]</scope>
    <source>
        <strain evidence="2 3">YC2-7</strain>
    </source>
</reference>
<protein>
    <recommendedName>
        <fullName evidence="4">DUF485 domain-containing protein</fullName>
    </recommendedName>
</protein>
<keyword evidence="1" id="KW-1133">Transmembrane helix</keyword>
<evidence type="ECO:0008006" key="4">
    <source>
        <dbReference type="Google" id="ProtNLM"/>
    </source>
</evidence>
<accession>A0A848KMP6</accession>
<evidence type="ECO:0000313" key="3">
    <source>
        <dbReference type="Proteomes" id="UP000535543"/>
    </source>
</evidence>
<keyword evidence="1" id="KW-0472">Membrane</keyword>
<comment type="caution">
    <text evidence="2">The sequence shown here is derived from an EMBL/GenBank/DDBJ whole genome shotgun (WGS) entry which is preliminary data.</text>
</comment>
<keyword evidence="3" id="KW-1185">Reference proteome</keyword>
<reference evidence="2 3" key="1">
    <citation type="submission" date="2019-05" db="EMBL/GenBank/DDBJ databases">
        <authorList>
            <person name="Lee S.D."/>
        </authorList>
    </citation>
    <scope>NUCLEOTIDE SEQUENCE [LARGE SCALE GENOMIC DNA]</scope>
    <source>
        <strain evidence="2 3">YC2-7</strain>
    </source>
</reference>
<evidence type="ECO:0000256" key="1">
    <source>
        <dbReference type="SAM" id="Phobius"/>
    </source>
</evidence>
<feature type="transmembrane region" description="Helical" evidence="1">
    <location>
        <begin position="88"/>
        <end position="107"/>
    </location>
</feature>
<proteinExistence type="predicted"/>
<evidence type="ECO:0000313" key="2">
    <source>
        <dbReference type="EMBL" id="NMN98234.1"/>
    </source>
</evidence>
<organism evidence="2 3">
    <name type="scientific">Antrihabitans stalactiti</name>
    <dbReference type="NCBI Taxonomy" id="2584121"/>
    <lineage>
        <taxon>Bacteria</taxon>
        <taxon>Bacillati</taxon>
        <taxon>Actinomycetota</taxon>
        <taxon>Actinomycetes</taxon>
        <taxon>Mycobacteriales</taxon>
        <taxon>Nocardiaceae</taxon>
        <taxon>Antrihabitans</taxon>
    </lineage>
</organism>
<dbReference type="EMBL" id="VCQU01000010">
    <property type="protein sequence ID" value="NMN98234.1"/>
    <property type="molecule type" value="Genomic_DNA"/>
</dbReference>
<sequence length="123" mass="13283">MTAPGQPPPRQRVVLAQRRGARTVRTRVEVQEHTAIGDALVRGLVRAQLALALRLAVLTVVVLCAIPLLGIAFPALGSATVLGVRLPWLLLGLTAYPLLYGVGRVYVTLAERNEHDFAELVDD</sequence>
<feature type="transmembrane region" description="Helical" evidence="1">
    <location>
        <begin position="51"/>
        <end position="76"/>
    </location>
</feature>
<keyword evidence="1" id="KW-0812">Transmembrane</keyword>